<protein>
    <recommendedName>
        <fullName evidence="4">HTH luxR-type domain-containing protein</fullName>
    </recommendedName>
</protein>
<keyword evidence="2" id="KW-0238">DNA-binding</keyword>
<dbReference type="AlphaFoldDB" id="A0A4P6JP80"/>
<dbReference type="SUPFAM" id="SSF48452">
    <property type="entry name" value="TPR-like"/>
    <property type="match status" value="2"/>
</dbReference>
<keyword evidence="6" id="KW-1185">Reference proteome</keyword>
<dbReference type="InterPro" id="IPR016032">
    <property type="entry name" value="Sig_transdc_resp-reg_C-effctor"/>
</dbReference>
<keyword evidence="3" id="KW-0804">Transcription</keyword>
<evidence type="ECO:0000256" key="1">
    <source>
        <dbReference type="ARBA" id="ARBA00023015"/>
    </source>
</evidence>
<dbReference type="Pfam" id="PF17874">
    <property type="entry name" value="TPR_MalT"/>
    <property type="match status" value="1"/>
</dbReference>
<evidence type="ECO:0000256" key="2">
    <source>
        <dbReference type="ARBA" id="ARBA00023125"/>
    </source>
</evidence>
<reference evidence="5 6" key="1">
    <citation type="submission" date="2019-01" db="EMBL/GenBank/DDBJ databases">
        <title>Ktedonosporobacter rubrisoli SCAWS-G2.</title>
        <authorList>
            <person name="Huang Y."/>
            <person name="Yan B."/>
        </authorList>
    </citation>
    <scope>NUCLEOTIDE SEQUENCE [LARGE SCALE GENOMIC DNA]</scope>
    <source>
        <strain evidence="5 6">SCAWS-G2</strain>
    </source>
</reference>
<dbReference type="OrthoDB" id="134937at2"/>
<dbReference type="Pfam" id="PF00196">
    <property type="entry name" value="GerE"/>
    <property type="match status" value="1"/>
</dbReference>
<dbReference type="Gene3D" id="1.25.40.10">
    <property type="entry name" value="Tetratricopeptide repeat domain"/>
    <property type="match status" value="1"/>
</dbReference>
<evidence type="ECO:0000256" key="3">
    <source>
        <dbReference type="ARBA" id="ARBA00023163"/>
    </source>
</evidence>
<evidence type="ECO:0000313" key="6">
    <source>
        <dbReference type="Proteomes" id="UP000290365"/>
    </source>
</evidence>
<dbReference type="SUPFAM" id="SSF46894">
    <property type="entry name" value="C-terminal effector domain of the bipartite response regulators"/>
    <property type="match status" value="1"/>
</dbReference>
<name>A0A4P6JP80_KTERU</name>
<dbReference type="GO" id="GO:0003677">
    <property type="term" value="F:DNA binding"/>
    <property type="evidence" value="ECO:0007669"/>
    <property type="project" value="UniProtKB-KW"/>
</dbReference>
<dbReference type="PRINTS" id="PR00038">
    <property type="entry name" value="HTHLUXR"/>
</dbReference>
<dbReference type="InterPro" id="IPR036388">
    <property type="entry name" value="WH-like_DNA-bd_sf"/>
</dbReference>
<dbReference type="SMART" id="SM00421">
    <property type="entry name" value="HTH_LUXR"/>
    <property type="match status" value="1"/>
</dbReference>
<dbReference type="InterPro" id="IPR059106">
    <property type="entry name" value="WHD_MalT"/>
</dbReference>
<dbReference type="PROSITE" id="PS00622">
    <property type="entry name" value="HTH_LUXR_1"/>
    <property type="match status" value="1"/>
</dbReference>
<dbReference type="InterPro" id="IPR000792">
    <property type="entry name" value="Tscrpt_reg_LuxR_C"/>
</dbReference>
<gene>
    <name evidence="5" type="ORF">EPA93_14640</name>
</gene>
<dbReference type="PROSITE" id="PS50043">
    <property type="entry name" value="HTH_LUXR_2"/>
    <property type="match status" value="1"/>
</dbReference>
<dbReference type="Gene3D" id="1.10.10.10">
    <property type="entry name" value="Winged helix-like DNA-binding domain superfamily/Winged helix DNA-binding domain"/>
    <property type="match status" value="1"/>
</dbReference>
<dbReference type="SUPFAM" id="SSF52540">
    <property type="entry name" value="P-loop containing nucleoside triphosphate hydrolases"/>
    <property type="match status" value="1"/>
</dbReference>
<feature type="domain" description="HTH luxR-type" evidence="4">
    <location>
        <begin position="842"/>
        <end position="907"/>
    </location>
</feature>
<accession>A0A4P6JP80</accession>
<dbReference type="InterPro" id="IPR027417">
    <property type="entry name" value="P-loop_NTPase"/>
</dbReference>
<evidence type="ECO:0000259" key="4">
    <source>
        <dbReference type="PROSITE" id="PS50043"/>
    </source>
</evidence>
<dbReference type="CDD" id="cd06170">
    <property type="entry name" value="LuxR_C_like"/>
    <property type="match status" value="1"/>
</dbReference>
<dbReference type="GO" id="GO:0006355">
    <property type="term" value="P:regulation of DNA-templated transcription"/>
    <property type="evidence" value="ECO:0007669"/>
    <property type="project" value="InterPro"/>
</dbReference>
<dbReference type="EMBL" id="CP035758">
    <property type="protein sequence ID" value="QBD77168.1"/>
    <property type="molecule type" value="Genomic_DNA"/>
</dbReference>
<keyword evidence="1" id="KW-0805">Transcription regulation</keyword>
<proteinExistence type="predicted"/>
<dbReference type="PANTHER" id="PTHR44688">
    <property type="entry name" value="DNA-BINDING TRANSCRIPTIONAL ACTIVATOR DEVR_DOSR"/>
    <property type="match status" value="1"/>
</dbReference>
<sequence length="909" mass="102266">MKETLLTTKLLVPRLPVQHIPRQHLIAHLESCKLFPLTLVSAPAGSGKTTLLVEWVRRTSMPVSWLSLETGDSDFTRFLTYLGASLRTLGIHLSIEELLSSNPTSPQERVLIPLINDLDASLSTDVALVLDDYHLIESEAVHLILLFLLEHLPQRLHLILGTRSDPPLPLVRWRARGFLSEIRAQALRFTSPEIQSFLHRMQLELAPATLRHLEERTEGWAAGIQLVALALRHHHDHDTFLRQLRGSSHFLLEYVHEEILANLPQEVRTFLLRTSILERMTASLCDTLLERTDSQTMLKYLRQANLFVSALDETGEWYCYHGLFAEGLRYHLSQQEPDLVSTLCHRASIWYEEHGMLFEACEYAVQAKDVPRAIPLIEHHVRYLIGHLEFSLLHRWLSQLPRESITHRPLLVVASAWLLFIQGQGGYREQSITQLQEGGQGHVEPLDHAEWAEAQVDLHFFSVIQALLTHKSSQAVALAQRTLELLPAYREDLRHLGSLYLRLAECAHQLRAGDFAAAERGLIEVSTQTNAADYPLLSVLAMTDLAELYEAQGALPKLARLYQQLFQLFRSKNLALPELIAWAYMKYAELLLEWNQVDASEEALKPALAASQQSQTNALMLSCRFVQFRMCLARRREADALTLLHELETGDESTEPGATGGIGMLARIRWLLHQGKLDEAQARLQTSGVGYDDPLKEPPGAQLFMLYMSLARVLIAHGRSFSQHLPIKQALTLLDRLYPLYEQVGFAGRIIEILLLKSLAFSAQGETQAALSQLSHALSLAEPDGFVRLFADEGEPMARLLMRLAVQKPGSASYIRTLLDATSFASASEQEKEQRQHASVSPPPLLEALSAREMEVLELLVAGAANQEIAAQLVISPNTVKRHVKHILAKLAVTNRTQAVVRARELRLV</sequence>
<evidence type="ECO:0000313" key="5">
    <source>
        <dbReference type="EMBL" id="QBD77168.1"/>
    </source>
</evidence>
<dbReference type="InterPro" id="IPR041617">
    <property type="entry name" value="TPR_MalT"/>
</dbReference>
<dbReference type="PANTHER" id="PTHR44688:SF16">
    <property type="entry name" value="DNA-BINDING TRANSCRIPTIONAL ACTIVATOR DEVR_DOSR"/>
    <property type="match status" value="1"/>
</dbReference>
<dbReference type="InterPro" id="IPR011990">
    <property type="entry name" value="TPR-like_helical_dom_sf"/>
</dbReference>
<organism evidence="5 6">
    <name type="scientific">Ktedonosporobacter rubrisoli</name>
    <dbReference type="NCBI Taxonomy" id="2509675"/>
    <lineage>
        <taxon>Bacteria</taxon>
        <taxon>Bacillati</taxon>
        <taxon>Chloroflexota</taxon>
        <taxon>Ktedonobacteria</taxon>
        <taxon>Ktedonobacterales</taxon>
        <taxon>Ktedonosporobacteraceae</taxon>
        <taxon>Ktedonosporobacter</taxon>
    </lineage>
</organism>
<dbReference type="RefSeq" id="WP_129888231.1">
    <property type="nucleotide sequence ID" value="NZ_CP035758.1"/>
</dbReference>
<dbReference type="Pfam" id="PF25873">
    <property type="entry name" value="WHD_MalT"/>
    <property type="match status" value="1"/>
</dbReference>
<dbReference type="KEGG" id="kbs:EPA93_14640"/>
<dbReference type="Gene3D" id="3.40.50.300">
    <property type="entry name" value="P-loop containing nucleotide triphosphate hydrolases"/>
    <property type="match status" value="1"/>
</dbReference>
<dbReference type="Proteomes" id="UP000290365">
    <property type="component" value="Chromosome"/>
</dbReference>